<protein>
    <submittedName>
        <fullName evidence="3">Glycosyltransferase</fullName>
        <ecNumber evidence="3">2.4.-.-</ecNumber>
    </submittedName>
</protein>
<feature type="coiled-coil region" evidence="1">
    <location>
        <begin position="586"/>
        <end position="687"/>
    </location>
</feature>
<keyword evidence="1" id="KW-0175">Coiled coil</keyword>
<dbReference type="PANTHER" id="PTHR43685">
    <property type="entry name" value="GLYCOSYLTRANSFERASE"/>
    <property type="match status" value="1"/>
</dbReference>
<evidence type="ECO:0000313" key="4">
    <source>
        <dbReference type="Proteomes" id="UP000683557"/>
    </source>
</evidence>
<keyword evidence="3" id="KW-0808">Transferase</keyword>
<proteinExistence type="predicted"/>
<evidence type="ECO:0000313" key="3">
    <source>
        <dbReference type="EMBL" id="QWV92461.1"/>
    </source>
</evidence>
<dbReference type="RefSeq" id="WP_216799266.1">
    <property type="nucleotide sequence ID" value="NZ_CP076723.1"/>
</dbReference>
<evidence type="ECO:0000259" key="2">
    <source>
        <dbReference type="Pfam" id="PF00535"/>
    </source>
</evidence>
<gene>
    <name evidence="3" type="ORF">KP004_14795</name>
</gene>
<dbReference type="EC" id="2.4.-.-" evidence="3"/>
<feature type="domain" description="Glycosyltransferase 2-like" evidence="2">
    <location>
        <begin position="4"/>
        <end position="171"/>
    </location>
</feature>
<sequence>MLVSVVICTYNRSELLEAALRSVISQDFPLDRFEVVVVDNNSTDDTRERVAAISSGAAVKTSYVFVEKQGLSYARNAGIEASSGEIVVFTDDDIEADRYWLSNLVDAFTQPEVCCAGGPLKPLWLHPRPEWLVDELLPAIAISDFPAAELGEFKSPSYPWGANIAFRKRVFQSIGMFPTDLGRVGTRLLSNEEIFLCRRIVRNGLRIAFAEKAVIYHKVPPSRLTKNYFLHRYSNQGASDAILDTVSDDVPYRRIQQLFLSLKNNDASKFAVRCFLRSVSAYLIQLASLAEAGAVRLDAVRLIHSAMKTVADRSETDALQKELQDRTVWALQLKEAVTARDETVRSLQTTVEQRTAWAQSVTKELEQRDSLIQSLQQELQDRTAWALELTETVAVRDETVRSLKTALDERTTWALNIQEELQQRDIVILGLQHELSDRTTWSLCLKAELEQSSTRLQALQQEFADRTAWALELNDLVAAQGGTIRMLQETIDERTAWARKLEDESGQKDSMVRALQEEIAQQTGWALALKAETEQQESIIESLRQELDERTAWALALKGDLEQRVTAVQSLQQELDERTAWALALKDDLEQRVAAVQSLQQKVREQNDCVDTLKAELDRELMLHREEILEKARHLETELASKESLNELLLEKNRELQRLQMQWDAERAQLTQELSANESRVESLLNSMSWKITSPLRSIYSVFTKKS</sequence>
<evidence type="ECO:0000256" key="1">
    <source>
        <dbReference type="SAM" id="Coils"/>
    </source>
</evidence>
<keyword evidence="3" id="KW-0328">Glycosyltransferase</keyword>
<accession>A0ABX8J5V9</accession>
<dbReference type="InterPro" id="IPR001173">
    <property type="entry name" value="Glyco_trans_2-like"/>
</dbReference>
<dbReference type="GO" id="GO:0016757">
    <property type="term" value="F:glycosyltransferase activity"/>
    <property type="evidence" value="ECO:0007669"/>
    <property type="project" value="UniProtKB-KW"/>
</dbReference>
<dbReference type="Pfam" id="PF00535">
    <property type="entry name" value="Glycos_transf_2"/>
    <property type="match status" value="1"/>
</dbReference>
<dbReference type="Proteomes" id="UP000683557">
    <property type="component" value="Chromosome"/>
</dbReference>
<reference evidence="3 4" key="1">
    <citation type="submission" date="2021-06" db="EMBL/GenBank/DDBJ databases">
        <title>Gemonas diversity in paddy soil.</title>
        <authorList>
            <person name="Liu G."/>
        </authorList>
    </citation>
    <scope>NUCLEOTIDE SEQUENCE [LARGE SCALE GENOMIC DNA]</scope>
    <source>
        <strain evidence="3 4">RG10</strain>
    </source>
</reference>
<feature type="coiled-coil region" evidence="1">
    <location>
        <begin position="498"/>
        <end position="546"/>
    </location>
</feature>
<name>A0ABX8J5V9_9BACT</name>
<organism evidence="3 4">
    <name type="scientific">Geomonas oryzisoli</name>
    <dbReference type="NCBI Taxonomy" id="2847992"/>
    <lineage>
        <taxon>Bacteria</taxon>
        <taxon>Pseudomonadati</taxon>
        <taxon>Thermodesulfobacteriota</taxon>
        <taxon>Desulfuromonadia</taxon>
        <taxon>Geobacterales</taxon>
        <taxon>Geobacteraceae</taxon>
        <taxon>Geomonas</taxon>
    </lineage>
</organism>
<dbReference type="EMBL" id="CP076723">
    <property type="protein sequence ID" value="QWV92461.1"/>
    <property type="molecule type" value="Genomic_DNA"/>
</dbReference>
<dbReference type="PANTHER" id="PTHR43685:SF3">
    <property type="entry name" value="SLR2126 PROTEIN"/>
    <property type="match status" value="1"/>
</dbReference>
<dbReference type="InterPro" id="IPR050834">
    <property type="entry name" value="Glycosyltransf_2"/>
</dbReference>
<keyword evidence="4" id="KW-1185">Reference proteome</keyword>